<reference evidence="1 2" key="1">
    <citation type="submission" date="2018-07" db="EMBL/GenBank/DDBJ databases">
        <title>Section-level genome sequencing of Aspergillus section Nigri to investigate inter- and intra-species variation.</title>
        <authorList>
            <consortium name="DOE Joint Genome Institute"/>
            <person name="Vesth T.C."/>
            <person name="Nybo J.L."/>
            <person name="Theobald S."/>
            <person name="Frisvad J.C."/>
            <person name="Larsen T.O."/>
            <person name="Nielsen K.F."/>
            <person name="Hoof J.B."/>
            <person name="Brandl J."/>
            <person name="Salamov A."/>
            <person name="Riley R."/>
            <person name="Gladden J.M."/>
            <person name="Phatale P."/>
            <person name="Nielsen M.T."/>
            <person name="Lyhne E.K."/>
            <person name="Kogle M.E."/>
            <person name="Strasser K."/>
            <person name="McDonnell E."/>
            <person name="Barry K."/>
            <person name="Clum A."/>
            <person name="Chen C."/>
            <person name="Nolan M."/>
            <person name="Sandor L."/>
            <person name="Kuo A."/>
            <person name="Lipzen A."/>
            <person name="Hainaut M."/>
            <person name="Drula E."/>
            <person name="Tsang A."/>
            <person name="Magnuson J.K."/>
            <person name="Henrissat B."/>
            <person name="Wiebenga A."/>
            <person name="Simmons B.A."/>
            <person name="Makela M.R."/>
            <person name="De vries R.P."/>
            <person name="Grigoriev I.V."/>
            <person name="Mortensen U.H."/>
            <person name="Baker S.E."/>
            <person name="Andersen M.R."/>
        </authorList>
    </citation>
    <scope>NUCLEOTIDE SEQUENCE [LARGE SCALE GENOMIC DNA]</scope>
    <source>
        <strain evidence="1 2">ATCC 13157</strain>
    </source>
</reference>
<evidence type="ECO:0000313" key="1">
    <source>
        <dbReference type="EMBL" id="RDK42907.1"/>
    </source>
</evidence>
<dbReference type="AlphaFoldDB" id="A0A370PL43"/>
<dbReference type="EMBL" id="KZ851852">
    <property type="protein sequence ID" value="RDK42907.1"/>
    <property type="molecule type" value="Genomic_DNA"/>
</dbReference>
<proteinExistence type="predicted"/>
<name>A0A370PL43_ASPPH</name>
<keyword evidence="2" id="KW-1185">Reference proteome</keyword>
<evidence type="ECO:0000313" key="2">
    <source>
        <dbReference type="Proteomes" id="UP000254937"/>
    </source>
</evidence>
<protein>
    <submittedName>
        <fullName evidence="1">Uncharacterized protein</fullName>
    </submittedName>
</protein>
<sequence length="110" mass="12378">MDFFLAFISASPGVAGRPLPLNTRLVHWLATDPCARSLCLVMVISPDSGVSWMTRAQARAFNQPTMKQRVGVQTSDKFYTLGWFRATREAHACRSGASRPTDFPFEKVWR</sequence>
<dbReference type="Proteomes" id="UP000254937">
    <property type="component" value="Unassembled WGS sequence"/>
</dbReference>
<organism evidence="1 2">
    <name type="scientific">Aspergillus phoenicis ATCC 13157</name>
    <dbReference type="NCBI Taxonomy" id="1353007"/>
    <lineage>
        <taxon>Eukaryota</taxon>
        <taxon>Fungi</taxon>
        <taxon>Dikarya</taxon>
        <taxon>Ascomycota</taxon>
        <taxon>Pezizomycotina</taxon>
        <taxon>Eurotiomycetes</taxon>
        <taxon>Eurotiomycetidae</taxon>
        <taxon>Eurotiales</taxon>
        <taxon>Aspergillaceae</taxon>
        <taxon>Aspergillus</taxon>
    </lineage>
</organism>
<accession>A0A370PL43</accession>
<gene>
    <name evidence="1" type="ORF">M752DRAFT_163681</name>
</gene>